<feature type="transmembrane region" description="Helical" evidence="1">
    <location>
        <begin position="236"/>
        <end position="260"/>
    </location>
</feature>
<dbReference type="Proteomes" id="UP000191154">
    <property type="component" value="Unassembled WGS sequence"/>
</dbReference>
<dbReference type="RefSeq" id="WP_077867080.1">
    <property type="nucleotide sequence ID" value="NZ_LZYZ01000009.1"/>
</dbReference>
<dbReference type="AlphaFoldDB" id="A0A1S8MR35"/>
<reference evidence="2 3" key="1">
    <citation type="submission" date="2016-05" db="EMBL/GenBank/DDBJ databases">
        <title>Microbial solvent formation.</title>
        <authorList>
            <person name="Poehlein A."/>
            <person name="Montoya Solano J.D."/>
            <person name="Flitsch S."/>
            <person name="Krabben P."/>
            <person name="Duerre P."/>
            <person name="Daniel R."/>
        </authorList>
    </citation>
    <scope>NUCLEOTIDE SEQUENCE [LARGE SCALE GENOMIC DNA]</scope>
    <source>
        <strain evidence="2 3">L1-8</strain>
    </source>
</reference>
<evidence type="ECO:0008006" key="4">
    <source>
        <dbReference type="Google" id="ProtNLM"/>
    </source>
</evidence>
<keyword evidence="1" id="KW-1133">Transmembrane helix</keyword>
<feature type="transmembrane region" description="Helical" evidence="1">
    <location>
        <begin position="20"/>
        <end position="40"/>
    </location>
</feature>
<keyword evidence="1" id="KW-0472">Membrane</keyword>
<sequence>MLGKLMKYEIKATGRTLIPLYIALLAFALINKIFIGAGLANEIRNLGSIAFVLSILAYGFTMAAVFIVTFFVIIQRFYKNLLGDEGYLMNTLPVSTASNITSKISIATFWNIISGIVAIISIIIIAFDANAFAKFFNYFFNSISQSFSEIGVELYIIIIEIIISILVQLIKSVTMIYASMSIGHLFNKHRILSSFGAFIALNIISATISSVIGITFSHSNIISLLNNVESSWPVHVFLLGTIIFNLIFFAAYFAITHYILKNKLNLE</sequence>
<dbReference type="EMBL" id="LZYZ01000009">
    <property type="protein sequence ID" value="OOM06654.1"/>
    <property type="molecule type" value="Genomic_DNA"/>
</dbReference>
<evidence type="ECO:0000256" key="1">
    <source>
        <dbReference type="SAM" id="Phobius"/>
    </source>
</evidence>
<keyword evidence="1" id="KW-0812">Transmembrane</keyword>
<feature type="transmembrane region" description="Helical" evidence="1">
    <location>
        <begin position="109"/>
        <end position="132"/>
    </location>
</feature>
<evidence type="ECO:0000313" key="3">
    <source>
        <dbReference type="Proteomes" id="UP000191154"/>
    </source>
</evidence>
<feature type="transmembrane region" description="Helical" evidence="1">
    <location>
        <begin position="46"/>
        <end position="74"/>
    </location>
</feature>
<gene>
    <name evidence="2" type="ORF">CLOSAC_40820</name>
</gene>
<dbReference type="STRING" id="169679.CSACC_10390"/>
<evidence type="ECO:0000313" key="2">
    <source>
        <dbReference type="EMBL" id="OOM06654.1"/>
    </source>
</evidence>
<accession>A0A1S8MR35</accession>
<name>A0A1S8MR35_CLOSA</name>
<feature type="transmembrane region" description="Helical" evidence="1">
    <location>
        <begin position="152"/>
        <end position="170"/>
    </location>
</feature>
<organism evidence="2 3">
    <name type="scientific">Clostridium saccharobutylicum</name>
    <dbReference type="NCBI Taxonomy" id="169679"/>
    <lineage>
        <taxon>Bacteria</taxon>
        <taxon>Bacillati</taxon>
        <taxon>Bacillota</taxon>
        <taxon>Clostridia</taxon>
        <taxon>Eubacteriales</taxon>
        <taxon>Clostridiaceae</taxon>
        <taxon>Clostridium</taxon>
    </lineage>
</organism>
<protein>
    <recommendedName>
        <fullName evidence="4">ABC-2 family transporter protein</fullName>
    </recommendedName>
</protein>
<proteinExistence type="predicted"/>
<feature type="transmembrane region" description="Helical" evidence="1">
    <location>
        <begin position="191"/>
        <end position="216"/>
    </location>
</feature>
<comment type="caution">
    <text evidence="2">The sequence shown here is derived from an EMBL/GenBank/DDBJ whole genome shotgun (WGS) entry which is preliminary data.</text>
</comment>